<dbReference type="GeneID" id="62682453"/>
<dbReference type="Proteomes" id="UP000515430">
    <property type="component" value="Segment"/>
</dbReference>
<name>A0A7G5B0W0_9CAUD</name>
<dbReference type="EMBL" id="MT675124">
    <property type="protein sequence ID" value="QMV29933.1"/>
    <property type="molecule type" value="Genomic_DNA"/>
</dbReference>
<dbReference type="RefSeq" id="YP_009999819.1">
    <property type="nucleotide sequence ID" value="NC_053009.1"/>
</dbReference>
<reference evidence="2" key="1">
    <citation type="submission" date="2020-06" db="EMBL/GenBank/DDBJ databases">
        <title>Complete genome sequences of Providencia rettgeri bacteriophages PibeRecoleta, Stilesk and PatoteraRojo.</title>
        <authorList>
            <person name="Batinovic S."/>
            <person name="Chan H.T."/>
            <person name="Stiles J."/>
            <person name="Petrovski S."/>
        </authorList>
    </citation>
    <scope>NUCLEOTIDE SEQUENCE [LARGE SCALE GENOMIC DNA]</scope>
</reference>
<evidence type="ECO:0008006" key="3">
    <source>
        <dbReference type="Google" id="ProtNLM"/>
    </source>
</evidence>
<accession>A0A7G5B0W0</accession>
<keyword evidence="2" id="KW-1185">Reference proteome</keyword>
<sequence length="72" mass="8245">MTDEPRIYMRHARALGYCSRGSERLAERVGITYQQFLQEGYPVSLAMQSDNPLLRRAAELALDEWNKENGNG</sequence>
<protein>
    <recommendedName>
        <fullName evidence="3">Tail assembly protein</fullName>
    </recommendedName>
</protein>
<organism evidence="1 2">
    <name type="scientific">Providencia phage vB_PreS-PibeRecoleta</name>
    <dbReference type="NCBI Taxonomy" id="2761109"/>
    <lineage>
        <taxon>Viruses</taxon>
        <taxon>Duplodnaviria</taxon>
        <taxon>Heunggongvirae</taxon>
        <taxon>Uroviricota</taxon>
        <taxon>Caudoviricetes</taxon>
        <taxon>Casjensviridae</taxon>
        <taxon>Redjacvirus</taxon>
        <taxon>Redjacvirus piberecoleta</taxon>
    </lineage>
</organism>
<proteinExistence type="predicted"/>
<dbReference type="KEGG" id="vg:62682453"/>
<evidence type="ECO:0000313" key="2">
    <source>
        <dbReference type="Proteomes" id="UP000515430"/>
    </source>
</evidence>
<evidence type="ECO:0000313" key="1">
    <source>
        <dbReference type="EMBL" id="QMV29933.1"/>
    </source>
</evidence>